<proteinExistence type="inferred from homology"/>
<evidence type="ECO:0000256" key="1">
    <source>
        <dbReference type="ARBA" id="ARBA00006226"/>
    </source>
</evidence>
<dbReference type="RefSeq" id="WP_309388134.1">
    <property type="nucleotide sequence ID" value="NZ_JADBEO010000001.1"/>
</dbReference>
<protein>
    <submittedName>
        <fullName evidence="3">Type II toxin-antitoxin system RelE/ParE family toxin</fullName>
    </submittedName>
</protein>
<dbReference type="PANTHER" id="PTHR33755">
    <property type="entry name" value="TOXIN PARE1-RELATED"/>
    <property type="match status" value="1"/>
</dbReference>
<evidence type="ECO:0000256" key="2">
    <source>
        <dbReference type="ARBA" id="ARBA00022649"/>
    </source>
</evidence>
<gene>
    <name evidence="3" type="ORF">IHQ68_00380</name>
</gene>
<dbReference type="EMBL" id="JADBEO010000001">
    <property type="protein sequence ID" value="MDR4305083.1"/>
    <property type="molecule type" value="Genomic_DNA"/>
</dbReference>
<comment type="similarity">
    <text evidence="1">Belongs to the RelE toxin family.</text>
</comment>
<dbReference type="InterPro" id="IPR007712">
    <property type="entry name" value="RelE/ParE_toxin"/>
</dbReference>
<dbReference type="InterPro" id="IPR035093">
    <property type="entry name" value="RelE/ParE_toxin_dom_sf"/>
</dbReference>
<name>A0ABU1DAL7_9HYPH</name>
<keyword evidence="2" id="KW-1277">Toxin-antitoxin system</keyword>
<dbReference type="InterPro" id="IPR051803">
    <property type="entry name" value="TA_system_RelE-like_toxin"/>
</dbReference>
<dbReference type="Pfam" id="PF05016">
    <property type="entry name" value="ParE_toxin"/>
    <property type="match status" value="1"/>
</dbReference>
<sequence>MNVNFAPTAANDLASIRIYLDETGSLHAAAVIARLLDACDRLAILPDRGFPWRLSSGRIVRRLTVDRHFIFYEVDNKHIRILRILHAHRDLRDIFRLDEPDED</sequence>
<organism evidence="3 4">
    <name type="scientific">Chelatococcus sambhunathii</name>
    <dbReference type="NCBI Taxonomy" id="363953"/>
    <lineage>
        <taxon>Bacteria</taxon>
        <taxon>Pseudomonadati</taxon>
        <taxon>Pseudomonadota</taxon>
        <taxon>Alphaproteobacteria</taxon>
        <taxon>Hyphomicrobiales</taxon>
        <taxon>Chelatococcaceae</taxon>
        <taxon>Chelatococcus</taxon>
    </lineage>
</organism>
<dbReference type="Proteomes" id="UP001181622">
    <property type="component" value="Unassembled WGS sequence"/>
</dbReference>
<evidence type="ECO:0000313" key="3">
    <source>
        <dbReference type="EMBL" id="MDR4305083.1"/>
    </source>
</evidence>
<evidence type="ECO:0000313" key="4">
    <source>
        <dbReference type="Proteomes" id="UP001181622"/>
    </source>
</evidence>
<comment type="caution">
    <text evidence="3">The sequence shown here is derived from an EMBL/GenBank/DDBJ whole genome shotgun (WGS) entry which is preliminary data.</text>
</comment>
<keyword evidence="4" id="KW-1185">Reference proteome</keyword>
<dbReference type="Gene3D" id="3.30.2310.20">
    <property type="entry name" value="RelE-like"/>
    <property type="match status" value="1"/>
</dbReference>
<accession>A0ABU1DAL7</accession>
<reference evidence="3" key="1">
    <citation type="submission" date="2020-10" db="EMBL/GenBank/DDBJ databases">
        <authorList>
            <person name="Abbas A."/>
            <person name="Razzaq R."/>
            <person name="Waqas M."/>
            <person name="Abbas N."/>
            <person name="Nielsen T.K."/>
            <person name="Hansen L.H."/>
            <person name="Hussain S."/>
            <person name="Shahid M."/>
        </authorList>
    </citation>
    <scope>NUCLEOTIDE SEQUENCE</scope>
    <source>
        <strain evidence="3">S14</strain>
    </source>
</reference>